<dbReference type="Gene3D" id="1.20.5.170">
    <property type="match status" value="1"/>
</dbReference>
<feature type="domain" description="BZIP" evidence="2">
    <location>
        <begin position="125"/>
        <end position="166"/>
    </location>
</feature>
<dbReference type="Proteomes" id="UP001328107">
    <property type="component" value="Unassembled WGS sequence"/>
</dbReference>
<dbReference type="InterPro" id="IPR046347">
    <property type="entry name" value="bZIP_sf"/>
</dbReference>
<comment type="caution">
    <text evidence="3">The sequence shown here is derived from an EMBL/GenBank/DDBJ whole genome shotgun (WGS) entry which is preliminary data.</text>
</comment>
<dbReference type="EMBL" id="BTRK01000002">
    <property type="protein sequence ID" value="GMR37502.1"/>
    <property type="molecule type" value="Genomic_DNA"/>
</dbReference>
<sequence length="218" mass="24974">MLMGGQRQNKNDRTSMASTPIVQMAQLSVHSPPLHQISGMDGMQIRSMSDPSSPQFTQLQQCGPVWGHNPSSPRLGYGSGQGTPTYGNGDDEERAQRSSREASSTSSSPSQKEYRKYDKIPDNKKTPEYWERRKTNREAVRKSREKKEMEEAEEKRKIEEEREKNRVAILARNWIIKRAFKRLGEEEVRELSLGMSSHELEALNDIFPNGFKSNELRC</sequence>
<evidence type="ECO:0000313" key="3">
    <source>
        <dbReference type="EMBL" id="GMR37502.1"/>
    </source>
</evidence>
<evidence type="ECO:0000256" key="1">
    <source>
        <dbReference type="SAM" id="MobiDB-lite"/>
    </source>
</evidence>
<dbReference type="GO" id="GO:0003700">
    <property type="term" value="F:DNA-binding transcription factor activity"/>
    <property type="evidence" value="ECO:0007669"/>
    <property type="project" value="InterPro"/>
</dbReference>
<feature type="compositionally biased region" description="Basic and acidic residues" evidence="1">
    <location>
        <begin position="112"/>
        <end position="158"/>
    </location>
</feature>
<dbReference type="Pfam" id="PF07716">
    <property type="entry name" value="bZIP_2"/>
    <property type="match status" value="1"/>
</dbReference>
<protein>
    <recommendedName>
        <fullName evidence="2">BZIP domain-containing protein</fullName>
    </recommendedName>
</protein>
<accession>A0AAN5CBV5</accession>
<name>A0AAN5CBV5_9BILA</name>
<feature type="compositionally biased region" description="Low complexity" evidence="1">
    <location>
        <begin position="101"/>
        <end position="111"/>
    </location>
</feature>
<dbReference type="SUPFAM" id="SSF57959">
    <property type="entry name" value="Leucine zipper domain"/>
    <property type="match status" value="1"/>
</dbReference>
<keyword evidence="4" id="KW-1185">Reference proteome</keyword>
<feature type="compositionally biased region" description="Polar residues" evidence="1">
    <location>
        <begin position="46"/>
        <end position="61"/>
    </location>
</feature>
<gene>
    <name evidence="3" type="ORF">PMAYCL1PPCAC_07697</name>
</gene>
<reference evidence="4" key="1">
    <citation type="submission" date="2022-10" db="EMBL/GenBank/DDBJ databases">
        <title>Genome assembly of Pristionchus species.</title>
        <authorList>
            <person name="Yoshida K."/>
            <person name="Sommer R.J."/>
        </authorList>
    </citation>
    <scope>NUCLEOTIDE SEQUENCE [LARGE SCALE GENOMIC DNA]</scope>
    <source>
        <strain evidence="4">RS5460</strain>
    </source>
</reference>
<dbReference type="AlphaFoldDB" id="A0AAN5CBV5"/>
<proteinExistence type="predicted"/>
<dbReference type="InterPro" id="IPR004827">
    <property type="entry name" value="bZIP"/>
</dbReference>
<evidence type="ECO:0000259" key="2">
    <source>
        <dbReference type="Pfam" id="PF07716"/>
    </source>
</evidence>
<feature type="region of interest" description="Disordered" evidence="1">
    <location>
        <begin position="33"/>
        <end position="158"/>
    </location>
</feature>
<organism evidence="3 4">
    <name type="scientific">Pristionchus mayeri</name>
    <dbReference type="NCBI Taxonomy" id="1317129"/>
    <lineage>
        <taxon>Eukaryota</taxon>
        <taxon>Metazoa</taxon>
        <taxon>Ecdysozoa</taxon>
        <taxon>Nematoda</taxon>
        <taxon>Chromadorea</taxon>
        <taxon>Rhabditida</taxon>
        <taxon>Rhabditina</taxon>
        <taxon>Diplogasteromorpha</taxon>
        <taxon>Diplogasteroidea</taxon>
        <taxon>Neodiplogasteridae</taxon>
        <taxon>Pristionchus</taxon>
    </lineage>
</organism>
<evidence type="ECO:0000313" key="4">
    <source>
        <dbReference type="Proteomes" id="UP001328107"/>
    </source>
</evidence>